<protein>
    <submittedName>
        <fullName evidence="3">NAD-dependent dehydratase</fullName>
    </submittedName>
</protein>
<dbReference type="EMBL" id="BNBC01000097">
    <property type="protein sequence ID" value="GHF20232.1"/>
    <property type="molecule type" value="Genomic_DNA"/>
</dbReference>
<dbReference type="SUPFAM" id="SSF51735">
    <property type="entry name" value="NAD(P)-binding Rossmann-fold domains"/>
    <property type="match status" value="1"/>
</dbReference>
<sequence length="261" mass="26684">MRVTGARRKLLRQASGGPPWPQTSRTPTHSPDRSAGNMTTVAIIGAHGKVGRRLVRLLAQRGDKAIGIVRRAEQVGAIAELGGTGVLLDIESAAVEELAEALAGADAIAFSAGAGAGSGPVRKRTVDYGGSVLTQAAAPLAGVRRFIQVSGMGVDDPVAPDAGDWAAYVRAKSDADRRLRSSGLQWTILRPGALTDAPGSGRVRLAKSTGPGSVSRDDVAALIAACLDDPASAGHQWEVREGSAPVAQAVSEQSRTTGSAS</sequence>
<dbReference type="InterPro" id="IPR016040">
    <property type="entry name" value="NAD(P)-bd_dom"/>
</dbReference>
<dbReference type="AlphaFoldDB" id="A0A919E720"/>
<dbReference type="PANTHER" id="PTHR15020">
    <property type="entry name" value="FLAVIN REDUCTASE-RELATED"/>
    <property type="match status" value="1"/>
</dbReference>
<dbReference type="InterPro" id="IPR036291">
    <property type="entry name" value="NAD(P)-bd_dom_sf"/>
</dbReference>
<gene>
    <name evidence="3" type="ORF">GCM10014715_88520</name>
</gene>
<dbReference type="CDD" id="cd05243">
    <property type="entry name" value="SDR_a5"/>
    <property type="match status" value="1"/>
</dbReference>
<comment type="caution">
    <text evidence="3">The sequence shown here is derived from an EMBL/GenBank/DDBJ whole genome shotgun (WGS) entry which is preliminary data.</text>
</comment>
<reference evidence="3" key="2">
    <citation type="submission" date="2020-09" db="EMBL/GenBank/DDBJ databases">
        <authorList>
            <person name="Sun Q."/>
            <person name="Ohkuma M."/>
        </authorList>
    </citation>
    <scope>NUCLEOTIDE SEQUENCE</scope>
    <source>
        <strain evidence="3">JCM 3302</strain>
    </source>
</reference>
<keyword evidence="4" id="KW-1185">Reference proteome</keyword>
<evidence type="ECO:0000313" key="4">
    <source>
        <dbReference type="Proteomes" id="UP000641386"/>
    </source>
</evidence>
<evidence type="ECO:0000313" key="3">
    <source>
        <dbReference type="EMBL" id="GHF20232.1"/>
    </source>
</evidence>
<name>A0A919E720_9ACTN</name>
<evidence type="ECO:0000256" key="1">
    <source>
        <dbReference type="SAM" id="MobiDB-lite"/>
    </source>
</evidence>
<dbReference type="Gene3D" id="3.40.50.720">
    <property type="entry name" value="NAD(P)-binding Rossmann-like Domain"/>
    <property type="match status" value="1"/>
</dbReference>
<accession>A0A919E720</accession>
<dbReference type="PANTHER" id="PTHR15020:SF50">
    <property type="entry name" value="UPF0659 PROTEIN YMR090W"/>
    <property type="match status" value="1"/>
</dbReference>
<proteinExistence type="predicted"/>
<dbReference type="Pfam" id="PF13460">
    <property type="entry name" value="NAD_binding_10"/>
    <property type="match status" value="1"/>
</dbReference>
<evidence type="ECO:0000259" key="2">
    <source>
        <dbReference type="Pfam" id="PF13460"/>
    </source>
</evidence>
<dbReference type="Proteomes" id="UP000641386">
    <property type="component" value="Unassembled WGS sequence"/>
</dbReference>
<feature type="region of interest" description="Disordered" evidence="1">
    <location>
        <begin position="1"/>
        <end position="36"/>
    </location>
</feature>
<organism evidence="3 4">
    <name type="scientific">Streptomyces spiralis</name>
    <dbReference type="NCBI Taxonomy" id="66376"/>
    <lineage>
        <taxon>Bacteria</taxon>
        <taxon>Bacillati</taxon>
        <taxon>Actinomycetota</taxon>
        <taxon>Actinomycetes</taxon>
        <taxon>Kitasatosporales</taxon>
        <taxon>Streptomycetaceae</taxon>
        <taxon>Streptomyces</taxon>
    </lineage>
</organism>
<feature type="compositionally biased region" description="Basic residues" evidence="1">
    <location>
        <begin position="1"/>
        <end position="11"/>
    </location>
</feature>
<feature type="domain" description="NAD(P)-binding" evidence="2">
    <location>
        <begin position="45"/>
        <end position="230"/>
    </location>
</feature>
<reference evidence="3" key="1">
    <citation type="journal article" date="2014" name="Int. J. Syst. Evol. Microbiol.">
        <title>Complete genome sequence of Corynebacterium casei LMG S-19264T (=DSM 44701T), isolated from a smear-ripened cheese.</title>
        <authorList>
            <consortium name="US DOE Joint Genome Institute (JGI-PGF)"/>
            <person name="Walter F."/>
            <person name="Albersmeier A."/>
            <person name="Kalinowski J."/>
            <person name="Ruckert C."/>
        </authorList>
    </citation>
    <scope>NUCLEOTIDE SEQUENCE</scope>
    <source>
        <strain evidence="3">JCM 3302</strain>
    </source>
</reference>